<dbReference type="PANTHER" id="PTHR46241">
    <property type="entry name" value="ARMADILLO REPEAT-CONTAINING PROTEIN 4 ARMC4"/>
    <property type="match status" value="1"/>
</dbReference>
<proteinExistence type="predicted"/>
<dbReference type="InterPro" id="IPR016024">
    <property type="entry name" value="ARM-type_fold"/>
</dbReference>
<evidence type="ECO:0000313" key="5">
    <source>
        <dbReference type="Proteomes" id="UP001558713"/>
    </source>
</evidence>
<dbReference type="Proteomes" id="UP001558713">
    <property type="component" value="Unassembled WGS sequence"/>
</dbReference>
<keyword evidence="5" id="KW-1185">Reference proteome</keyword>
<feature type="repeat" description="ARM" evidence="3">
    <location>
        <begin position="394"/>
        <end position="436"/>
    </location>
</feature>
<dbReference type="PROSITE" id="PS50077">
    <property type="entry name" value="HEAT_REPEAT"/>
    <property type="match status" value="1"/>
</dbReference>
<reference evidence="4 5" key="1">
    <citation type="submission" date="2024-04" db="EMBL/GenBank/DDBJ databases">
        <title>Genome assembly C_amara_ONT_v2.</title>
        <authorList>
            <person name="Yant L."/>
            <person name="Moore C."/>
            <person name="Slenker M."/>
        </authorList>
    </citation>
    <scope>NUCLEOTIDE SEQUENCE [LARGE SCALE GENOMIC DNA]</scope>
    <source>
        <tissue evidence="4">Leaf</tissue>
    </source>
</reference>
<dbReference type="SUPFAM" id="SSF48371">
    <property type="entry name" value="ARM repeat"/>
    <property type="match status" value="1"/>
</dbReference>
<dbReference type="SMART" id="SM00185">
    <property type="entry name" value="ARM"/>
    <property type="match status" value="5"/>
</dbReference>
<dbReference type="InterPro" id="IPR000357">
    <property type="entry name" value="HEAT"/>
</dbReference>
<dbReference type="InterPro" id="IPR000225">
    <property type="entry name" value="Armadillo"/>
</dbReference>
<dbReference type="Gene3D" id="1.25.10.10">
    <property type="entry name" value="Leucine-rich Repeat Variant"/>
    <property type="match status" value="2"/>
</dbReference>
<name>A0ABD0ZV03_CARAN</name>
<feature type="repeat" description="HEAT" evidence="2">
    <location>
        <begin position="395"/>
        <end position="433"/>
    </location>
</feature>
<dbReference type="Pfam" id="PF02985">
    <property type="entry name" value="HEAT"/>
    <property type="match status" value="1"/>
</dbReference>
<dbReference type="PANTHER" id="PTHR46241:SF1">
    <property type="entry name" value="OUTER DYNEIN ARM-DOCKING COMPLEX SUBUNIT 2"/>
    <property type="match status" value="1"/>
</dbReference>
<evidence type="ECO:0000256" key="1">
    <source>
        <dbReference type="ARBA" id="ARBA00022737"/>
    </source>
</evidence>
<dbReference type="AlphaFoldDB" id="A0ABD0ZV03"/>
<keyword evidence="1" id="KW-0677">Repeat</keyword>
<evidence type="ECO:0000256" key="2">
    <source>
        <dbReference type="PROSITE-ProRule" id="PRU00103"/>
    </source>
</evidence>
<protein>
    <submittedName>
        <fullName evidence="4">U-box domain-containing protein 4</fullName>
    </submittedName>
</protein>
<evidence type="ECO:0000313" key="4">
    <source>
        <dbReference type="EMBL" id="KAL1197721.1"/>
    </source>
</evidence>
<gene>
    <name evidence="4" type="ORF">V5N11_012376</name>
</gene>
<dbReference type="InterPro" id="IPR011989">
    <property type="entry name" value="ARM-like"/>
</dbReference>
<dbReference type="EMBL" id="JBANAX010000686">
    <property type="protein sequence ID" value="KAL1197721.1"/>
    <property type="molecule type" value="Genomic_DNA"/>
</dbReference>
<dbReference type="PROSITE" id="PS50176">
    <property type="entry name" value="ARM_REPEAT"/>
    <property type="match status" value="2"/>
</dbReference>
<comment type="caution">
    <text evidence="4">The sequence shown here is derived from an EMBL/GenBank/DDBJ whole genome shotgun (WGS) entry which is preliminary data.</text>
</comment>
<accession>A0ABD0ZV03</accession>
<feature type="repeat" description="ARM" evidence="3">
    <location>
        <begin position="353"/>
        <end position="395"/>
    </location>
</feature>
<evidence type="ECO:0000256" key="3">
    <source>
        <dbReference type="PROSITE-ProRule" id="PRU00259"/>
    </source>
</evidence>
<dbReference type="InterPro" id="IPR021133">
    <property type="entry name" value="HEAT_type_2"/>
</dbReference>
<organism evidence="4 5">
    <name type="scientific">Cardamine amara subsp. amara</name>
    <dbReference type="NCBI Taxonomy" id="228776"/>
    <lineage>
        <taxon>Eukaryota</taxon>
        <taxon>Viridiplantae</taxon>
        <taxon>Streptophyta</taxon>
        <taxon>Embryophyta</taxon>
        <taxon>Tracheophyta</taxon>
        <taxon>Spermatophyta</taxon>
        <taxon>Magnoliopsida</taxon>
        <taxon>eudicotyledons</taxon>
        <taxon>Gunneridae</taxon>
        <taxon>Pentapetalae</taxon>
        <taxon>rosids</taxon>
        <taxon>malvids</taxon>
        <taxon>Brassicales</taxon>
        <taxon>Brassicaceae</taxon>
        <taxon>Cardamineae</taxon>
        <taxon>Cardamine</taxon>
    </lineage>
</organism>
<sequence>MASSETENENRGFQNPDWETEFNRFENAISSGPAPIRVRSVIKLSDLVNRVPEGILSRTIPILAGLLRVSDDPNRSVQAAAAHCLKRIACCGREEGGFAVTMGRYGVIAGLVGLLLETNTNNGNVFRRIWVKCLWSLVTFGSSIRIGLARLGGLEIVIRELNNCEDDTSRWYLLEILSALTTIRESRRVIVHSSGLKFLVEAAKVGNLASKERACHAIGLIGVTRRARRMLVEAGVIPVLVDLFREGDDKLKLLAGNALGIISAQTEYIRPVTEAGSIPLYVELLSGQDPMGKDIAEDVFCVLAVAEGNAVLIAEQLVRILREGDNEAKFAASDVLWDLAGYRHSFSVIRESGAVPLLIELLRDGSLEFRERISGAISQLSYNENDREAFADSGMIPILIEWLSDESEELRDNAAEALINFSEDQEHYARVREAIGHPVFQSMQSRLARIRASHELMVRSMRRVTIEHLARDPDLH</sequence>